<protein>
    <submittedName>
        <fullName evidence="12">Hemolysin family protein</fullName>
    </submittedName>
</protein>
<comment type="subcellular location">
    <subcellularLocation>
        <location evidence="1">Cell membrane</location>
        <topology evidence="1">Multi-pass membrane protein</topology>
    </subcellularLocation>
</comment>
<evidence type="ECO:0000256" key="9">
    <source>
        <dbReference type="SAM" id="Phobius"/>
    </source>
</evidence>
<organism evidence="12 13">
    <name type="scientific">Actinomyces graevenitzii</name>
    <dbReference type="NCBI Taxonomy" id="55565"/>
    <lineage>
        <taxon>Bacteria</taxon>
        <taxon>Bacillati</taxon>
        <taxon>Actinomycetota</taxon>
        <taxon>Actinomycetes</taxon>
        <taxon>Actinomycetales</taxon>
        <taxon>Actinomycetaceae</taxon>
        <taxon>Actinomyces</taxon>
    </lineage>
</organism>
<keyword evidence="4" id="KW-0677">Repeat</keyword>
<dbReference type="CDD" id="cd04590">
    <property type="entry name" value="CBS_pair_CorC_HlyC_assoc"/>
    <property type="match status" value="1"/>
</dbReference>
<keyword evidence="7" id="KW-0129">CBS domain</keyword>
<dbReference type="AlphaFoldDB" id="A0A9E7AIL3"/>
<dbReference type="Proteomes" id="UP000830236">
    <property type="component" value="Chromosome"/>
</dbReference>
<evidence type="ECO:0000313" key="13">
    <source>
        <dbReference type="Proteomes" id="UP000830236"/>
    </source>
</evidence>
<keyword evidence="3 8" id="KW-0812">Transmembrane</keyword>
<evidence type="ECO:0000256" key="5">
    <source>
        <dbReference type="ARBA" id="ARBA00022989"/>
    </source>
</evidence>
<dbReference type="PROSITE" id="PS51371">
    <property type="entry name" value="CBS"/>
    <property type="match status" value="2"/>
</dbReference>
<dbReference type="Pfam" id="PF01595">
    <property type="entry name" value="CNNM"/>
    <property type="match status" value="1"/>
</dbReference>
<evidence type="ECO:0000256" key="6">
    <source>
        <dbReference type="ARBA" id="ARBA00023136"/>
    </source>
</evidence>
<dbReference type="Gene3D" id="3.10.580.10">
    <property type="entry name" value="CBS-domain"/>
    <property type="match status" value="1"/>
</dbReference>
<evidence type="ECO:0000256" key="4">
    <source>
        <dbReference type="ARBA" id="ARBA00022737"/>
    </source>
</evidence>
<dbReference type="SUPFAM" id="SSF54631">
    <property type="entry name" value="CBS-domain pair"/>
    <property type="match status" value="1"/>
</dbReference>
<evidence type="ECO:0000256" key="8">
    <source>
        <dbReference type="PROSITE-ProRule" id="PRU01193"/>
    </source>
</evidence>
<keyword evidence="2" id="KW-1003">Cell membrane</keyword>
<evidence type="ECO:0000256" key="7">
    <source>
        <dbReference type="PROSITE-ProRule" id="PRU00703"/>
    </source>
</evidence>
<dbReference type="SMART" id="SM00116">
    <property type="entry name" value="CBS"/>
    <property type="match status" value="2"/>
</dbReference>
<dbReference type="KEGG" id="agh:M3I41_02925"/>
<accession>A0A9E7AIL3</accession>
<dbReference type="GO" id="GO:0005886">
    <property type="term" value="C:plasma membrane"/>
    <property type="evidence" value="ECO:0007669"/>
    <property type="project" value="UniProtKB-SubCell"/>
</dbReference>
<dbReference type="InterPro" id="IPR046342">
    <property type="entry name" value="CBS_dom_sf"/>
</dbReference>
<keyword evidence="5 8" id="KW-1133">Transmembrane helix</keyword>
<reference evidence="12" key="1">
    <citation type="submission" date="2022-05" db="EMBL/GenBank/DDBJ databases">
        <title>Using nanopore sequencing to obtain complete genomes from saliva samples.</title>
        <authorList>
            <person name="Baker J.L."/>
        </authorList>
    </citation>
    <scope>NUCLEOTIDE SEQUENCE</scope>
    <source>
        <strain evidence="12">JCVI-JB-Ag32</strain>
    </source>
</reference>
<feature type="domain" description="CBS" evidence="10">
    <location>
        <begin position="284"/>
        <end position="341"/>
    </location>
</feature>
<evidence type="ECO:0000256" key="2">
    <source>
        <dbReference type="ARBA" id="ARBA00022475"/>
    </source>
</evidence>
<dbReference type="InterPro" id="IPR002550">
    <property type="entry name" value="CNNM"/>
</dbReference>
<evidence type="ECO:0000313" key="12">
    <source>
        <dbReference type="EMBL" id="UQF80246.1"/>
    </source>
</evidence>
<evidence type="ECO:0000259" key="11">
    <source>
        <dbReference type="PROSITE" id="PS51846"/>
    </source>
</evidence>
<dbReference type="InterPro" id="IPR051676">
    <property type="entry name" value="UPF0053_domain"/>
</dbReference>
<dbReference type="PANTHER" id="PTHR43099">
    <property type="entry name" value="UPF0053 PROTEIN YRKA"/>
    <property type="match status" value="1"/>
</dbReference>
<dbReference type="Pfam" id="PF00571">
    <property type="entry name" value="CBS"/>
    <property type="match status" value="2"/>
</dbReference>
<proteinExistence type="predicted"/>
<dbReference type="PANTHER" id="PTHR43099:SF5">
    <property type="entry name" value="HLYC_CORC FAMILY TRANSPORTER"/>
    <property type="match status" value="1"/>
</dbReference>
<dbReference type="PROSITE" id="PS51846">
    <property type="entry name" value="CNNM"/>
    <property type="match status" value="1"/>
</dbReference>
<dbReference type="InterPro" id="IPR000644">
    <property type="entry name" value="CBS_dom"/>
</dbReference>
<keyword evidence="6 8" id="KW-0472">Membrane</keyword>
<evidence type="ECO:0000256" key="3">
    <source>
        <dbReference type="ARBA" id="ARBA00022692"/>
    </source>
</evidence>
<feature type="domain" description="CBS" evidence="10">
    <location>
        <begin position="220"/>
        <end position="278"/>
    </location>
</feature>
<feature type="domain" description="CNNM transmembrane" evidence="11">
    <location>
        <begin position="1"/>
        <end position="202"/>
    </location>
</feature>
<dbReference type="EMBL" id="CP097095">
    <property type="protein sequence ID" value="UQF80246.1"/>
    <property type="molecule type" value="Genomic_DNA"/>
</dbReference>
<dbReference type="InterPro" id="IPR044751">
    <property type="entry name" value="Ion_transp-like_CBS"/>
</dbReference>
<evidence type="ECO:0000259" key="10">
    <source>
        <dbReference type="PROSITE" id="PS51371"/>
    </source>
</evidence>
<evidence type="ECO:0000256" key="1">
    <source>
        <dbReference type="ARBA" id="ARBA00004651"/>
    </source>
</evidence>
<name>A0A9E7AIL3_9ACTO</name>
<sequence length="348" mass="37105">MNTTLALILTVILLAGNAFFVGAEFAITSSRTSQLEPLAAEGNSRARTALWAVQHISEMLATAQLGVTLCSTGLGVIAEPALAHLLAAPLHAVGLGAEVAHGLAVVVALLLVVTAHVVLGEMVPKNVSISMPDKAVLVFAPALVACERVTRPAVSALNGLANAVLKLFGLEPRDEIETAFTMEEVASIVERSRDEGVLKDDSGLVAGALEFSEETAGSVMVPLNKLTCLSEQCTPAQVEAEVTRTGYSRFPVTNEQGKISGYIHLKDVLYASTEEREQPVAPWRLRALVPVRAHDEIEDVLAAMQRTGAHLGWVTNESGQMVGVVFLEDVLEELVGEVRDALQRHQLR</sequence>
<gene>
    <name evidence="12" type="ORF">M3I41_02925</name>
</gene>
<feature type="transmembrane region" description="Helical" evidence="9">
    <location>
        <begin position="99"/>
        <end position="119"/>
    </location>
</feature>